<evidence type="ECO:0000256" key="18">
    <source>
        <dbReference type="PROSITE-ProRule" id="PRU10141"/>
    </source>
</evidence>
<evidence type="ECO:0000256" key="3">
    <source>
        <dbReference type="ARBA" id="ARBA00022527"/>
    </source>
</evidence>
<dbReference type="FunFam" id="1.10.510.10:FF:000453">
    <property type="entry name" value="LRR receptor-like serine/threonine-protein kinase HSL2"/>
    <property type="match status" value="1"/>
</dbReference>
<evidence type="ECO:0000256" key="14">
    <source>
        <dbReference type="ARBA" id="ARBA00023170"/>
    </source>
</evidence>
<evidence type="ECO:0000313" key="22">
    <source>
        <dbReference type="EMBL" id="KAG8068300.1"/>
    </source>
</evidence>
<dbReference type="InterPro" id="IPR000719">
    <property type="entry name" value="Prot_kinase_dom"/>
</dbReference>
<keyword evidence="13 20" id="KW-0472">Membrane</keyword>
<evidence type="ECO:0000256" key="11">
    <source>
        <dbReference type="ARBA" id="ARBA00022840"/>
    </source>
</evidence>
<evidence type="ECO:0000256" key="19">
    <source>
        <dbReference type="SAM" id="MobiDB-lite"/>
    </source>
</evidence>
<dbReference type="InterPro" id="IPR001611">
    <property type="entry name" value="Leu-rich_rpt"/>
</dbReference>
<dbReference type="Pfam" id="PF07714">
    <property type="entry name" value="PK_Tyr_Ser-Thr"/>
    <property type="match status" value="1"/>
</dbReference>
<keyword evidence="12 20" id="KW-1133">Transmembrane helix</keyword>
<keyword evidence="8" id="KW-0677">Repeat</keyword>
<keyword evidence="9 18" id="KW-0547">Nucleotide-binding</keyword>
<dbReference type="PANTHER" id="PTHR45974:SF108">
    <property type="entry name" value="OS05G0481100 PROTEIN"/>
    <property type="match status" value="1"/>
</dbReference>
<evidence type="ECO:0000256" key="13">
    <source>
        <dbReference type="ARBA" id="ARBA00023136"/>
    </source>
</evidence>
<reference evidence="22" key="2">
    <citation type="submission" date="2021-02" db="EMBL/GenBank/DDBJ databases">
        <authorList>
            <person name="Kimball J.A."/>
            <person name="Haas M.W."/>
            <person name="Macchietto M."/>
            <person name="Kono T."/>
            <person name="Duquette J."/>
            <person name="Shao M."/>
        </authorList>
    </citation>
    <scope>NUCLEOTIDE SEQUENCE</scope>
    <source>
        <tissue evidence="22">Fresh leaf tissue</tissue>
    </source>
</reference>
<evidence type="ECO:0000256" key="10">
    <source>
        <dbReference type="ARBA" id="ARBA00022777"/>
    </source>
</evidence>
<evidence type="ECO:0000256" key="2">
    <source>
        <dbReference type="ARBA" id="ARBA00012513"/>
    </source>
</evidence>
<evidence type="ECO:0000256" key="4">
    <source>
        <dbReference type="ARBA" id="ARBA00022614"/>
    </source>
</evidence>
<dbReference type="Pfam" id="PF00560">
    <property type="entry name" value="LRR_1"/>
    <property type="match status" value="1"/>
</dbReference>
<feature type="compositionally biased region" description="Basic residues" evidence="19">
    <location>
        <begin position="1"/>
        <end position="11"/>
    </location>
</feature>
<dbReference type="FunFam" id="3.80.10.10:FF:000041">
    <property type="entry name" value="LRR receptor-like serine/threonine-protein kinase ERECTA"/>
    <property type="match status" value="1"/>
</dbReference>
<reference evidence="22" key="1">
    <citation type="journal article" date="2021" name="bioRxiv">
        <title>Whole Genome Assembly and Annotation of Northern Wild Rice, Zizania palustris L., Supports a Whole Genome Duplication in the Zizania Genus.</title>
        <authorList>
            <person name="Haas M."/>
            <person name="Kono T."/>
            <person name="Macchietto M."/>
            <person name="Millas R."/>
            <person name="McGilp L."/>
            <person name="Shao M."/>
            <person name="Duquette J."/>
            <person name="Hirsch C.N."/>
            <person name="Kimball J."/>
        </authorList>
    </citation>
    <scope>NUCLEOTIDE SEQUENCE</scope>
    <source>
        <tissue evidence="22">Fresh leaf tissue</tissue>
    </source>
</reference>
<keyword evidence="3" id="KW-0723">Serine/threonine-protein kinase</keyword>
<dbReference type="OrthoDB" id="2020077at2759"/>
<dbReference type="GO" id="GO:0004674">
    <property type="term" value="F:protein serine/threonine kinase activity"/>
    <property type="evidence" value="ECO:0007669"/>
    <property type="project" value="UniProtKB-KW"/>
</dbReference>
<feature type="domain" description="Protein kinase" evidence="21">
    <location>
        <begin position="690"/>
        <end position="963"/>
    </location>
</feature>
<dbReference type="PANTHER" id="PTHR45974">
    <property type="entry name" value="RECEPTOR-LIKE PROTEIN 55"/>
    <property type="match status" value="1"/>
</dbReference>
<evidence type="ECO:0000256" key="16">
    <source>
        <dbReference type="ARBA" id="ARBA00047899"/>
    </source>
</evidence>
<organism evidence="22 23">
    <name type="scientific">Zizania palustris</name>
    <name type="common">Northern wild rice</name>
    <dbReference type="NCBI Taxonomy" id="103762"/>
    <lineage>
        <taxon>Eukaryota</taxon>
        <taxon>Viridiplantae</taxon>
        <taxon>Streptophyta</taxon>
        <taxon>Embryophyta</taxon>
        <taxon>Tracheophyta</taxon>
        <taxon>Spermatophyta</taxon>
        <taxon>Magnoliopsida</taxon>
        <taxon>Liliopsida</taxon>
        <taxon>Poales</taxon>
        <taxon>Poaceae</taxon>
        <taxon>BOP clade</taxon>
        <taxon>Oryzoideae</taxon>
        <taxon>Oryzeae</taxon>
        <taxon>Zizaniinae</taxon>
        <taxon>Zizania</taxon>
    </lineage>
</organism>
<evidence type="ECO:0000256" key="1">
    <source>
        <dbReference type="ARBA" id="ARBA00004479"/>
    </source>
</evidence>
<dbReference type="InterPro" id="IPR017441">
    <property type="entry name" value="Protein_kinase_ATP_BS"/>
</dbReference>
<evidence type="ECO:0000313" key="23">
    <source>
        <dbReference type="Proteomes" id="UP000729402"/>
    </source>
</evidence>
<dbReference type="SMART" id="SM00220">
    <property type="entry name" value="S_TKc"/>
    <property type="match status" value="1"/>
</dbReference>
<evidence type="ECO:0000256" key="15">
    <source>
        <dbReference type="ARBA" id="ARBA00023180"/>
    </source>
</evidence>
<dbReference type="AlphaFoldDB" id="A0A8J5S3S8"/>
<comment type="subcellular location">
    <subcellularLocation>
        <location evidence="1">Membrane</location>
        <topology evidence="1">Single-pass type I membrane protein</topology>
    </subcellularLocation>
</comment>
<name>A0A8J5S3S8_ZIZPA</name>
<keyword evidence="14" id="KW-0675">Receptor</keyword>
<dbReference type="InterPro" id="IPR001245">
    <property type="entry name" value="Ser-Thr/Tyr_kinase_cat_dom"/>
</dbReference>
<feature type="compositionally biased region" description="Low complexity" evidence="19">
    <location>
        <begin position="98"/>
        <end position="132"/>
    </location>
</feature>
<keyword evidence="5" id="KW-0808">Transferase</keyword>
<protein>
    <recommendedName>
        <fullName evidence="2">non-specific serine/threonine protein kinase</fullName>
        <ecNumber evidence="2">2.7.11.1</ecNumber>
    </recommendedName>
</protein>
<dbReference type="CDD" id="cd14066">
    <property type="entry name" value="STKc_IRAK"/>
    <property type="match status" value="1"/>
</dbReference>
<dbReference type="EMBL" id="JAAALK010000284">
    <property type="protein sequence ID" value="KAG8068300.1"/>
    <property type="molecule type" value="Genomic_DNA"/>
</dbReference>
<feature type="compositionally biased region" description="Gly residues" evidence="19">
    <location>
        <begin position="14"/>
        <end position="27"/>
    </location>
</feature>
<evidence type="ECO:0000256" key="9">
    <source>
        <dbReference type="ARBA" id="ARBA00022741"/>
    </source>
</evidence>
<keyword evidence="7" id="KW-0732">Signal</keyword>
<dbReference type="EC" id="2.7.11.1" evidence="2"/>
<evidence type="ECO:0000256" key="8">
    <source>
        <dbReference type="ARBA" id="ARBA00022737"/>
    </source>
</evidence>
<proteinExistence type="predicted"/>
<keyword evidence="23" id="KW-1185">Reference proteome</keyword>
<keyword evidence="4" id="KW-0433">Leucine-rich repeat</keyword>
<accession>A0A8J5S3S8</accession>
<dbReference type="PROSITE" id="PS00108">
    <property type="entry name" value="PROTEIN_KINASE_ST"/>
    <property type="match status" value="1"/>
</dbReference>
<keyword evidence="6 20" id="KW-0812">Transmembrane</keyword>
<comment type="caution">
    <text evidence="22">The sequence shown here is derived from an EMBL/GenBank/DDBJ whole genome shotgun (WGS) entry which is preliminary data.</text>
</comment>
<dbReference type="GO" id="GO:0016020">
    <property type="term" value="C:membrane"/>
    <property type="evidence" value="ECO:0007669"/>
    <property type="project" value="UniProtKB-SubCell"/>
</dbReference>
<dbReference type="InterPro" id="IPR008271">
    <property type="entry name" value="Ser/Thr_kinase_AS"/>
</dbReference>
<comment type="catalytic activity">
    <reaction evidence="17">
        <text>L-seryl-[protein] + ATP = O-phospho-L-seryl-[protein] + ADP + H(+)</text>
        <dbReference type="Rhea" id="RHEA:17989"/>
        <dbReference type="Rhea" id="RHEA-COMP:9863"/>
        <dbReference type="Rhea" id="RHEA-COMP:11604"/>
        <dbReference type="ChEBI" id="CHEBI:15378"/>
        <dbReference type="ChEBI" id="CHEBI:29999"/>
        <dbReference type="ChEBI" id="CHEBI:30616"/>
        <dbReference type="ChEBI" id="CHEBI:83421"/>
        <dbReference type="ChEBI" id="CHEBI:456216"/>
        <dbReference type="EC" id="2.7.11.1"/>
    </reaction>
</comment>
<dbReference type="Proteomes" id="UP000729402">
    <property type="component" value="Unassembled WGS sequence"/>
</dbReference>
<feature type="binding site" evidence="18">
    <location>
        <position position="718"/>
    </location>
    <ligand>
        <name>ATP</name>
        <dbReference type="ChEBI" id="CHEBI:30616"/>
    </ligand>
</feature>
<dbReference type="PROSITE" id="PS00107">
    <property type="entry name" value="PROTEIN_KINASE_ATP"/>
    <property type="match status" value="1"/>
</dbReference>
<evidence type="ECO:0000256" key="12">
    <source>
        <dbReference type="ARBA" id="ARBA00022989"/>
    </source>
</evidence>
<feature type="transmembrane region" description="Helical" evidence="20">
    <location>
        <begin position="625"/>
        <end position="649"/>
    </location>
</feature>
<evidence type="ECO:0000259" key="21">
    <source>
        <dbReference type="PROSITE" id="PS50011"/>
    </source>
</evidence>
<feature type="compositionally biased region" description="Low complexity" evidence="19">
    <location>
        <begin position="66"/>
        <end position="79"/>
    </location>
</feature>
<keyword evidence="15" id="KW-0325">Glycoprotein</keyword>
<evidence type="ECO:0000256" key="5">
    <source>
        <dbReference type="ARBA" id="ARBA00022679"/>
    </source>
</evidence>
<feature type="region of interest" description="Disordered" evidence="19">
    <location>
        <begin position="1"/>
        <end position="154"/>
    </location>
</feature>
<keyword evidence="10" id="KW-0418">Kinase</keyword>
<feature type="compositionally biased region" description="Gly residues" evidence="19">
    <location>
        <begin position="34"/>
        <end position="47"/>
    </location>
</feature>
<dbReference type="FunFam" id="3.30.200.20:FF:000328">
    <property type="entry name" value="Leucine-rich repeat protein kinase family protein"/>
    <property type="match status" value="1"/>
</dbReference>
<comment type="catalytic activity">
    <reaction evidence="16">
        <text>L-threonyl-[protein] + ATP = O-phospho-L-threonyl-[protein] + ADP + H(+)</text>
        <dbReference type="Rhea" id="RHEA:46608"/>
        <dbReference type="Rhea" id="RHEA-COMP:11060"/>
        <dbReference type="Rhea" id="RHEA-COMP:11605"/>
        <dbReference type="ChEBI" id="CHEBI:15378"/>
        <dbReference type="ChEBI" id="CHEBI:30013"/>
        <dbReference type="ChEBI" id="CHEBI:30616"/>
        <dbReference type="ChEBI" id="CHEBI:61977"/>
        <dbReference type="ChEBI" id="CHEBI:456216"/>
        <dbReference type="EC" id="2.7.11.1"/>
    </reaction>
</comment>
<feature type="compositionally biased region" description="Polar residues" evidence="19">
    <location>
        <begin position="978"/>
        <end position="1000"/>
    </location>
</feature>
<sequence length="1020" mass="109387">MAWGRGGRRPRGLGEAGEAGGSKGGPHGRPVHARGGGEGVGTLGARGGPAAPDPAAPASGPGGAGRAAAKMAGGRPAAAEPTTPASRQDGGKPAASWQGGERPNPGGGRPAAPRQGGERPNPGGGRPAAPRQGGERPGAPDPAAPATDPTADSDERQLFKRNLSGNLAPEVSLLARLKTLDFMWNNLTGNIPKEIGNITTLKLILLNGNQLSGFLPDEIGNLQNLNRLQVDQNMLSGPIPKSFANLTSVKHLHMNNNSLSGQIPPELSRLPRLVHLLVDNNNLSGPLPPELAGAKALKILQVDNNNFSGSSIPPLYSNISTLFKLSLRNCSLQGAIPDLSAIPQLGYLDLSWNQLTGSIPTNKLASNITTIDLSHNMLNGTIPSNFSGLPNLQLLSVENNLLDGSVPLTIWNGVNLTGNRSLVLDFQNNSLKMFLDEINPPPNVTVLLNGNPVCKNSSGSLISDLCLPRSINQQTSKQELGTTLQCGGCPTDKTYEHNPSLPGECFCLVPLGVGLRLKSPGVTDFHPYEFAFKIDITSKLQLFQYQLYIENYIWEVGPRLNMQLKLFPSNTSLFNKSEVVRLRHVLAGWEITLLDVFGPYELLNFTLGSYESDYPDIASSGLSKVALGSILAGTIVGAIALSAVATALIMRRRHSRNNTISRRSLSRFSVKTDGMRCFAYEEMAAATNNFDLSAQVGQGGYGIVYKGILADGTIVAIKRAHEDSLQGSKEFCTEIELLSRLHHRNLVALVGYCDEENEQMLVYEFMSNGTLRDNLSAKSKRPLSFGLRLHIALGASKGILYLHTEADPPIFHRDVKATNILLDSKFVAKVADFGLSRLAPVPDVQGALPAHVSTVVKGTPGYLDPEYFLTHKLTDKSDVYSLGVVFLEMLTGMKPIEHGKNIVREVKRVYRSGNISEIIDSRMGSCPPDCFTKFLSLAMRCSMDETDARPSMSEIVRELEVILKMMPEGELIKLETPETYSGATSKSTPTSATGNFSASSQTFTSVDASSGMLSGMVTPR</sequence>
<dbReference type="GO" id="GO:0005524">
    <property type="term" value="F:ATP binding"/>
    <property type="evidence" value="ECO:0007669"/>
    <property type="project" value="UniProtKB-UniRule"/>
</dbReference>
<evidence type="ECO:0000256" key="6">
    <source>
        <dbReference type="ARBA" id="ARBA00022692"/>
    </source>
</evidence>
<gene>
    <name evidence="22" type="ORF">GUJ93_ZPchr0005g15199</name>
</gene>
<dbReference type="PROSITE" id="PS50011">
    <property type="entry name" value="PROTEIN_KINASE_DOM"/>
    <property type="match status" value="1"/>
</dbReference>
<evidence type="ECO:0000256" key="20">
    <source>
        <dbReference type="SAM" id="Phobius"/>
    </source>
</evidence>
<feature type="region of interest" description="Disordered" evidence="19">
    <location>
        <begin position="976"/>
        <end position="1000"/>
    </location>
</feature>
<evidence type="ECO:0000256" key="7">
    <source>
        <dbReference type="ARBA" id="ARBA00022729"/>
    </source>
</evidence>
<keyword evidence="11 18" id="KW-0067">ATP-binding</keyword>
<dbReference type="InterPro" id="IPR055414">
    <property type="entry name" value="LRR_R13L4/SHOC2-like"/>
</dbReference>
<dbReference type="Pfam" id="PF23598">
    <property type="entry name" value="LRR_14"/>
    <property type="match status" value="1"/>
</dbReference>
<evidence type="ECO:0000256" key="17">
    <source>
        <dbReference type="ARBA" id="ARBA00048679"/>
    </source>
</evidence>